<dbReference type="Proteomes" id="UP000194280">
    <property type="component" value="Unassembled WGS sequence"/>
</dbReference>
<dbReference type="InterPro" id="IPR052895">
    <property type="entry name" value="HetReg/Transcr_Mod"/>
</dbReference>
<dbReference type="InterPro" id="IPR010730">
    <property type="entry name" value="HET"/>
</dbReference>
<gene>
    <name evidence="2" type="ORF">BTJ68_05932</name>
</gene>
<dbReference type="STRING" id="1157616.A0A1Z5TDF3"/>
<organism evidence="2 3">
    <name type="scientific">Hortaea werneckii EXF-2000</name>
    <dbReference type="NCBI Taxonomy" id="1157616"/>
    <lineage>
        <taxon>Eukaryota</taxon>
        <taxon>Fungi</taxon>
        <taxon>Dikarya</taxon>
        <taxon>Ascomycota</taxon>
        <taxon>Pezizomycotina</taxon>
        <taxon>Dothideomycetes</taxon>
        <taxon>Dothideomycetidae</taxon>
        <taxon>Mycosphaerellales</taxon>
        <taxon>Teratosphaeriaceae</taxon>
        <taxon>Hortaea</taxon>
    </lineage>
</organism>
<dbReference type="InParanoid" id="A0A1Z5TDF3"/>
<evidence type="ECO:0000259" key="1">
    <source>
        <dbReference type="Pfam" id="PF06985"/>
    </source>
</evidence>
<feature type="domain" description="Heterokaryon incompatibility" evidence="1">
    <location>
        <begin position="53"/>
        <end position="155"/>
    </location>
</feature>
<accession>A0A1Z5TDF3</accession>
<comment type="caution">
    <text evidence="2">The sequence shown here is derived from an EMBL/GenBank/DDBJ whole genome shotgun (WGS) entry which is preliminary data.</text>
</comment>
<reference evidence="2 3" key="1">
    <citation type="submission" date="2017-01" db="EMBL/GenBank/DDBJ databases">
        <title>The recent genome duplication of the halophilic yeast Hortaea werneckii: insights from long-read sequencing.</title>
        <authorList>
            <person name="Sinha S."/>
            <person name="Flibotte S."/>
            <person name="Neira M."/>
            <person name="Lenassi M."/>
            <person name="Gostincar C."/>
            <person name="Stajich J.E."/>
            <person name="Nislow C.E."/>
        </authorList>
    </citation>
    <scope>NUCLEOTIDE SEQUENCE [LARGE SCALE GENOMIC DNA]</scope>
    <source>
        <strain evidence="2 3">EXF-2000</strain>
    </source>
</reference>
<sequence>MQQSQRAIEPSFAFTYTPLGLRNLRFIRILPGAFDEDLSCEVLVLDQDTAPKYTAISYTWGTDFRKGYKIRIAGYELSVGGNCLYALRQARYFLEQGTLVWIDAICINQSDLQEKGRQVSRMGEIYQQADRVFACIGRMGENTDHELLRLLSAQNDRARSDFSGMLSISGSPE</sequence>
<dbReference type="PANTHER" id="PTHR24148:SF73">
    <property type="entry name" value="HET DOMAIN PROTEIN (AFU_ORTHOLOGUE AFUA_8G01020)"/>
    <property type="match status" value="1"/>
</dbReference>
<dbReference type="EMBL" id="MUNK01000065">
    <property type="protein sequence ID" value="OTA34077.1"/>
    <property type="molecule type" value="Genomic_DNA"/>
</dbReference>
<keyword evidence="3" id="KW-1185">Reference proteome</keyword>
<dbReference type="Pfam" id="PF06985">
    <property type="entry name" value="HET"/>
    <property type="match status" value="1"/>
</dbReference>
<dbReference type="VEuPathDB" id="FungiDB:BTJ68_05932"/>
<protein>
    <recommendedName>
        <fullName evidence="1">Heterokaryon incompatibility domain-containing protein</fullName>
    </recommendedName>
</protein>
<evidence type="ECO:0000313" key="2">
    <source>
        <dbReference type="EMBL" id="OTA34077.1"/>
    </source>
</evidence>
<dbReference type="AlphaFoldDB" id="A0A1Z5TDF3"/>
<dbReference type="OrthoDB" id="3553147at2759"/>
<proteinExistence type="predicted"/>
<name>A0A1Z5TDF3_HORWE</name>
<dbReference type="PANTHER" id="PTHR24148">
    <property type="entry name" value="ANKYRIN REPEAT DOMAIN-CONTAINING PROTEIN 39 HOMOLOG-RELATED"/>
    <property type="match status" value="1"/>
</dbReference>
<evidence type="ECO:0000313" key="3">
    <source>
        <dbReference type="Proteomes" id="UP000194280"/>
    </source>
</evidence>